<dbReference type="PANTHER" id="PTHR30353">
    <property type="entry name" value="INNER MEMBRANE PROTEIN DEDA-RELATED"/>
    <property type="match status" value="1"/>
</dbReference>
<keyword evidence="6 7" id="KW-0472">Membrane</keyword>
<evidence type="ECO:0000313" key="9">
    <source>
        <dbReference type="EMBL" id="QIO10087.1"/>
    </source>
</evidence>
<sequence>MLDFLLHLEQLLPMLFEQYGLWIYAILFVIILGETGSVFLFFLPGDSLLIATGALCSTTELIHLHYMGILLMTAGTIGYLINYYTGKALGLKFFTKHSRWFKPEYVKKTTNYFEKHGGKTILMARFIPFVRSFAPFAAGSGYMKYGSFMFYNILSAWIWISVLLGLGYGMGNLVSAIFSFFE</sequence>
<comment type="subcellular location">
    <subcellularLocation>
        <location evidence="1 7">Cell membrane</location>
        <topology evidence="1 7">Multi-pass membrane protein</topology>
    </subcellularLocation>
</comment>
<organism evidence="9 10">
    <name type="scientific">Acinetobacter lanii</name>
    <dbReference type="NCBI Taxonomy" id="2715163"/>
    <lineage>
        <taxon>Bacteria</taxon>
        <taxon>Pseudomonadati</taxon>
        <taxon>Pseudomonadota</taxon>
        <taxon>Gammaproteobacteria</taxon>
        <taxon>Moraxellales</taxon>
        <taxon>Moraxellaceae</taxon>
        <taxon>Acinetobacter</taxon>
    </lineage>
</organism>
<feature type="domain" description="VTT" evidence="8">
    <location>
        <begin position="43"/>
        <end position="168"/>
    </location>
</feature>
<dbReference type="KEGG" id="alj:G8D99_14455"/>
<feature type="transmembrane region" description="Helical" evidence="7">
    <location>
        <begin position="21"/>
        <end position="43"/>
    </location>
</feature>
<feature type="transmembrane region" description="Helical" evidence="7">
    <location>
        <begin position="63"/>
        <end position="84"/>
    </location>
</feature>
<keyword evidence="3 7" id="KW-1003">Cell membrane</keyword>
<keyword evidence="5 7" id="KW-1133">Transmembrane helix</keyword>
<evidence type="ECO:0000313" key="10">
    <source>
        <dbReference type="Proteomes" id="UP000501939"/>
    </source>
</evidence>
<comment type="similarity">
    <text evidence="2 7">Belongs to the DedA family.</text>
</comment>
<evidence type="ECO:0000259" key="8">
    <source>
        <dbReference type="Pfam" id="PF09335"/>
    </source>
</evidence>
<evidence type="ECO:0000256" key="4">
    <source>
        <dbReference type="ARBA" id="ARBA00022692"/>
    </source>
</evidence>
<evidence type="ECO:0000256" key="1">
    <source>
        <dbReference type="ARBA" id="ARBA00004651"/>
    </source>
</evidence>
<reference evidence="9 10" key="1">
    <citation type="submission" date="2020-03" db="EMBL/GenBank/DDBJ databases">
        <authorList>
            <person name="Zhu W."/>
        </authorList>
    </citation>
    <scope>NUCLEOTIDE SEQUENCE [LARGE SCALE GENOMIC DNA]</scope>
    <source>
        <strain evidence="9 10">185</strain>
    </source>
</reference>
<keyword evidence="4 7" id="KW-0812">Transmembrane</keyword>
<dbReference type="GO" id="GO:0005886">
    <property type="term" value="C:plasma membrane"/>
    <property type="evidence" value="ECO:0007669"/>
    <property type="project" value="UniProtKB-SubCell"/>
</dbReference>
<accession>A0A6G8S7F5</accession>
<dbReference type="InterPro" id="IPR032818">
    <property type="entry name" value="DedA-like"/>
</dbReference>
<dbReference type="EMBL" id="CP049916">
    <property type="protein sequence ID" value="QIO10087.1"/>
    <property type="molecule type" value="Genomic_DNA"/>
</dbReference>
<evidence type="ECO:0000256" key="3">
    <source>
        <dbReference type="ARBA" id="ARBA00022475"/>
    </source>
</evidence>
<dbReference type="AlphaFoldDB" id="A0A6G8S7F5"/>
<dbReference type="InterPro" id="IPR032816">
    <property type="entry name" value="VTT_dom"/>
</dbReference>
<dbReference type="PANTHER" id="PTHR30353:SF0">
    <property type="entry name" value="TRANSMEMBRANE PROTEIN"/>
    <property type="match status" value="1"/>
</dbReference>
<evidence type="ECO:0000256" key="7">
    <source>
        <dbReference type="RuleBase" id="RU367016"/>
    </source>
</evidence>
<keyword evidence="10" id="KW-1185">Reference proteome</keyword>
<feature type="transmembrane region" description="Helical" evidence="7">
    <location>
        <begin position="157"/>
        <end position="181"/>
    </location>
</feature>
<evidence type="ECO:0000256" key="2">
    <source>
        <dbReference type="ARBA" id="ARBA00010792"/>
    </source>
</evidence>
<dbReference type="Proteomes" id="UP000501939">
    <property type="component" value="Chromosome"/>
</dbReference>
<dbReference type="RefSeq" id="WP_166327073.1">
    <property type="nucleotide sequence ID" value="NZ_CP049916.1"/>
</dbReference>
<evidence type="ECO:0000256" key="6">
    <source>
        <dbReference type="ARBA" id="ARBA00023136"/>
    </source>
</evidence>
<evidence type="ECO:0000256" key="5">
    <source>
        <dbReference type="ARBA" id="ARBA00022989"/>
    </source>
</evidence>
<feature type="transmembrane region" description="Helical" evidence="7">
    <location>
        <begin position="122"/>
        <end position="145"/>
    </location>
</feature>
<gene>
    <name evidence="9" type="ORF">G8D99_14455</name>
</gene>
<dbReference type="Pfam" id="PF09335">
    <property type="entry name" value="VTT_dom"/>
    <property type="match status" value="1"/>
</dbReference>
<protein>
    <recommendedName>
        <fullName evidence="8">VTT domain-containing protein</fullName>
    </recommendedName>
</protein>
<proteinExistence type="inferred from homology"/>
<name>A0A6G8S7F5_9GAMM</name>